<keyword evidence="11" id="KW-1185">Reference proteome</keyword>
<evidence type="ECO:0000256" key="8">
    <source>
        <dbReference type="SAM" id="SignalP"/>
    </source>
</evidence>
<accession>A0AAN8ZPH2</accession>
<evidence type="ECO:0000313" key="11">
    <source>
        <dbReference type="Proteomes" id="UP001370490"/>
    </source>
</evidence>
<dbReference type="PANTHER" id="PTHR48059">
    <property type="entry name" value="POLYGALACTURONASE INHIBITOR 1"/>
    <property type="match status" value="1"/>
</dbReference>
<evidence type="ECO:0000259" key="9">
    <source>
        <dbReference type="Pfam" id="PF08263"/>
    </source>
</evidence>
<proteinExistence type="inferred from homology"/>
<dbReference type="EMBL" id="JBAMMX010000004">
    <property type="protein sequence ID" value="KAK6941883.1"/>
    <property type="molecule type" value="Genomic_DNA"/>
</dbReference>
<evidence type="ECO:0000256" key="2">
    <source>
        <dbReference type="ARBA" id="ARBA00004370"/>
    </source>
</evidence>
<evidence type="ECO:0000256" key="4">
    <source>
        <dbReference type="ARBA" id="ARBA00022729"/>
    </source>
</evidence>
<reference evidence="10 11" key="1">
    <citation type="submission" date="2023-12" db="EMBL/GenBank/DDBJ databases">
        <title>A high-quality genome assembly for Dillenia turbinata (Dilleniales).</title>
        <authorList>
            <person name="Chanderbali A."/>
        </authorList>
    </citation>
    <scope>NUCLEOTIDE SEQUENCE [LARGE SCALE GENOMIC DNA]</scope>
    <source>
        <strain evidence="10">LSX21</strain>
        <tissue evidence="10">Leaf</tissue>
    </source>
</reference>
<evidence type="ECO:0000313" key="10">
    <source>
        <dbReference type="EMBL" id="KAK6941883.1"/>
    </source>
</evidence>
<sequence>MEKAPFSLTLNLLILSLLLLLLNPTPCLSKCNSHDRKVLFEIKAALGNPYLLESWQNTTDCCTWYCVECGGPDDRIIALVLLKGEINAQIPPQVGDLPYLQTLTFHKLSNLTGTFPNALSKLTRLREVTFSWNNLTGPVPPFFGPMKNLFSLDLSFNQLTGSIPPELAYAPNLSGLRLDRNRLTGPIPESFGYFQQREFYLFLSHNQLSGPIPNSLRNADFTYIDLSRNQITGDAYMLFKPSGSLQIIDLSRNMFAFDLSNVTFTPNLTSIDLNHNKITGNLPVQLTTLNLQYINVSYNRLCGQIPVGGKLQSFSIYEYFHNKCLCGSPLPECK</sequence>
<dbReference type="InterPro" id="IPR051848">
    <property type="entry name" value="PGIP"/>
</dbReference>
<dbReference type="Pfam" id="PF00560">
    <property type="entry name" value="LRR_1"/>
    <property type="match status" value="6"/>
</dbReference>
<feature type="signal peptide" evidence="8">
    <location>
        <begin position="1"/>
        <end position="29"/>
    </location>
</feature>
<evidence type="ECO:0000256" key="3">
    <source>
        <dbReference type="ARBA" id="ARBA00022614"/>
    </source>
</evidence>
<evidence type="ECO:0000256" key="5">
    <source>
        <dbReference type="ARBA" id="ARBA00022737"/>
    </source>
</evidence>
<dbReference type="SUPFAM" id="SSF52058">
    <property type="entry name" value="L domain-like"/>
    <property type="match status" value="1"/>
</dbReference>
<dbReference type="InterPro" id="IPR032675">
    <property type="entry name" value="LRR_dom_sf"/>
</dbReference>
<dbReference type="GO" id="GO:0016020">
    <property type="term" value="C:membrane"/>
    <property type="evidence" value="ECO:0007669"/>
    <property type="project" value="UniProtKB-SubCell"/>
</dbReference>
<evidence type="ECO:0000256" key="6">
    <source>
        <dbReference type="ARBA" id="ARBA00023136"/>
    </source>
</evidence>
<dbReference type="Gene3D" id="3.80.10.10">
    <property type="entry name" value="Ribonuclease Inhibitor"/>
    <property type="match status" value="1"/>
</dbReference>
<dbReference type="Proteomes" id="UP001370490">
    <property type="component" value="Unassembled WGS sequence"/>
</dbReference>
<dbReference type="PANTHER" id="PTHR48059:SF4">
    <property type="entry name" value="POLYGALACTURONASE INHIBITOR 1-RELATED"/>
    <property type="match status" value="1"/>
</dbReference>
<dbReference type="AlphaFoldDB" id="A0AAN8ZPH2"/>
<protein>
    <submittedName>
        <fullName evidence="10">Leucine-rich repeat-containing N-terminal, plant-type</fullName>
    </submittedName>
</protein>
<name>A0AAN8ZPH2_9MAGN</name>
<organism evidence="10 11">
    <name type="scientific">Dillenia turbinata</name>
    <dbReference type="NCBI Taxonomy" id="194707"/>
    <lineage>
        <taxon>Eukaryota</taxon>
        <taxon>Viridiplantae</taxon>
        <taxon>Streptophyta</taxon>
        <taxon>Embryophyta</taxon>
        <taxon>Tracheophyta</taxon>
        <taxon>Spermatophyta</taxon>
        <taxon>Magnoliopsida</taxon>
        <taxon>eudicotyledons</taxon>
        <taxon>Gunneridae</taxon>
        <taxon>Pentapetalae</taxon>
        <taxon>Dilleniales</taxon>
        <taxon>Dilleniaceae</taxon>
        <taxon>Dillenia</taxon>
    </lineage>
</organism>
<feature type="domain" description="Leucine-rich repeat-containing N-terminal plant-type" evidence="9">
    <location>
        <begin position="33"/>
        <end position="69"/>
    </location>
</feature>
<gene>
    <name evidence="10" type="ORF">RJ641_027260</name>
</gene>
<keyword evidence="3" id="KW-0433">Leucine-rich repeat</keyword>
<comment type="caution">
    <text evidence="10">The sequence shown here is derived from an EMBL/GenBank/DDBJ whole genome shotgun (WGS) entry which is preliminary data.</text>
</comment>
<feature type="chain" id="PRO_5042975585" evidence="8">
    <location>
        <begin position="30"/>
        <end position="334"/>
    </location>
</feature>
<evidence type="ECO:0000256" key="1">
    <source>
        <dbReference type="ARBA" id="ARBA00004196"/>
    </source>
</evidence>
<keyword evidence="6" id="KW-0472">Membrane</keyword>
<dbReference type="InterPro" id="IPR001611">
    <property type="entry name" value="Leu-rich_rpt"/>
</dbReference>
<comment type="similarity">
    <text evidence="7">Belongs to the polygalacturonase-inhibiting protein family.</text>
</comment>
<keyword evidence="4 8" id="KW-0732">Signal</keyword>
<dbReference type="InterPro" id="IPR013210">
    <property type="entry name" value="LRR_N_plant-typ"/>
</dbReference>
<dbReference type="Pfam" id="PF08263">
    <property type="entry name" value="LRRNT_2"/>
    <property type="match status" value="1"/>
</dbReference>
<keyword evidence="5" id="KW-0677">Repeat</keyword>
<dbReference type="FunFam" id="3.80.10.10:FF:000400">
    <property type="entry name" value="Nuclear pore complex protein NUP107"/>
    <property type="match status" value="1"/>
</dbReference>
<comment type="subcellular location">
    <subcellularLocation>
        <location evidence="1">Cell envelope</location>
    </subcellularLocation>
    <subcellularLocation>
        <location evidence="2">Membrane</location>
    </subcellularLocation>
</comment>
<evidence type="ECO:0000256" key="7">
    <source>
        <dbReference type="ARBA" id="ARBA00038043"/>
    </source>
</evidence>